<dbReference type="OrthoDB" id="2088380at2"/>
<gene>
    <name evidence="1" type="ORF">GNE07_28720</name>
</gene>
<protein>
    <submittedName>
        <fullName evidence="1">Uncharacterized protein</fullName>
    </submittedName>
</protein>
<organism evidence="1 2">
    <name type="scientific">Hungatella hathewayi</name>
    <dbReference type="NCBI Taxonomy" id="154046"/>
    <lineage>
        <taxon>Bacteria</taxon>
        <taxon>Bacillati</taxon>
        <taxon>Bacillota</taxon>
        <taxon>Clostridia</taxon>
        <taxon>Lachnospirales</taxon>
        <taxon>Lachnospiraceae</taxon>
        <taxon>Hungatella</taxon>
    </lineage>
</organism>
<evidence type="ECO:0000313" key="1">
    <source>
        <dbReference type="EMBL" id="MUB67006.1"/>
    </source>
</evidence>
<comment type="caution">
    <text evidence="1">The sequence shown here is derived from an EMBL/GenBank/DDBJ whole genome shotgun (WGS) entry which is preliminary data.</text>
</comment>
<dbReference type="Proteomes" id="UP000434223">
    <property type="component" value="Unassembled WGS sequence"/>
</dbReference>
<sequence length="190" mass="22298">MLKDIEVKIIAPAQLPPVLYWLLNHKYHTEQWDFVVMFDAKWQILYVNRTVPENDVKKFVDIASWQTWYIGDMDCPIADDVEYVYEAYGWNVWHILTEAHKDRMKKREAEKAQEKAKKILPVIKAEMNAIVDDEIPDPMDDYLVSCINDAGREADRDRDMHECLVNTGMKYVFYLGYLMGSGKIKEEAEA</sequence>
<dbReference type="AlphaFoldDB" id="A0A174WQE9"/>
<dbReference type="EMBL" id="WNME01000040">
    <property type="protein sequence ID" value="MUB67006.1"/>
    <property type="molecule type" value="Genomic_DNA"/>
</dbReference>
<accession>A0A174WQE9</accession>
<name>A0A174WQE9_9FIRM</name>
<reference evidence="1 2" key="1">
    <citation type="submission" date="2019-09" db="EMBL/GenBank/DDBJ databases">
        <title>Draft genome sequencing of Hungatella hathewayi 123Y-2.</title>
        <authorList>
            <person name="Lv Q."/>
            <person name="Li S."/>
        </authorList>
    </citation>
    <scope>NUCLEOTIDE SEQUENCE [LARGE SCALE GENOMIC DNA]</scope>
    <source>
        <strain evidence="1 2">123Y-2</strain>
    </source>
</reference>
<dbReference type="RefSeq" id="WP_055651542.1">
    <property type="nucleotide sequence ID" value="NZ_CAJKZF010000049.1"/>
</dbReference>
<proteinExistence type="predicted"/>
<evidence type="ECO:0000313" key="2">
    <source>
        <dbReference type="Proteomes" id="UP000434223"/>
    </source>
</evidence>